<proteinExistence type="predicted"/>
<reference evidence="2 3" key="1">
    <citation type="submission" date="2020-08" db="EMBL/GenBank/DDBJ databases">
        <title>Genomic Encyclopedia of Type Strains, Phase IV (KMG-IV): sequencing the most valuable type-strain genomes for metagenomic binning, comparative biology and taxonomic classification.</title>
        <authorList>
            <person name="Goeker M."/>
        </authorList>
    </citation>
    <scope>NUCLEOTIDE SEQUENCE [LARGE SCALE GENOMIC DNA]</scope>
    <source>
        <strain evidence="2 3">DSM 104969</strain>
    </source>
</reference>
<evidence type="ECO:0000256" key="1">
    <source>
        <dbReference type="SAM" id="SignalP"/>
    </source>
</evidence>
<name>A0A840CZY9_9BACT</name>
<dbReference type="Pfam" id="PF14060">
    <property type="entry name" value="DUF4252"/>
    <property type="match status" value="1"/>
</dbReference>
<feature type="chain" id="PRO_5032795924" evidence="1">
    <location>
        <begin position="21"/>
        <end position="221"/>
    </location>
</feature>
<evidence type="ECO:0000313" key="2">
    <source>
        <dbReference type="EMBL" id="MBB4037573.1"/>
    </source>
</evidence>
<sequence length="221" mass="25439">MKKISLVVLLLTISMINVFSQSVEDVIASFSNREYSKVEALNENEWKYAKFVFSKIAPSFYEAKAEMQLKDTLNSFWFDKVFTRKANNNNSYSVDFDKVKTEAAKVTLSDIPEVNEFVFIGMKMPILEKAKSITHLELNNYNENAKSEFWNEIDKMKSSYEVLISTNEDSERSMIMKNKGEESFSEIIMIDETDESTIDLVWMKGSFDGSVLAPPKDCNEK</sequence>
<dbReference type="Proteomes" id="UP000555103">
    <property type="component" value="Unassembled WGS sequence"/>
</dbReference>
<dbReference type="EMBL" id="JACIEP010000015">
    <property type="protein sequence ID" value="MBB4037573.1"/>
    <property type="molecule type" value="Genomic_DNA"/>
</dbReference>
<keyword evidence="3" id="KW-1185">Reference proteome</keyword>
<dbReference type="RefSeq" id="WP_183308416.1">
    <property type="nucleotide sequence ID" value="NZ_JACIEP010000015.1"/>
</dbReference>
<organism evidence="2 3">
    <name type="scientific">Dysgonomonas hofstadii</name>
    <dbReference type="NCBI Taxonomy" id="637886"/>
    <lineage>
        <taxon>Bacteria</taxon>
        <taxon>Pseudomonadati</taxon>
        <taxon>Bacteroidota</taxon>
        <taxon>Bacteroidia</taxon>
        <taxon>Bacteroidales</taxon>
        <taxon>Dysgonomonadaceae</taxon>
        <taxon>Dysgonomonas</taxon>
    </lineage>
</organism>
<keyword evidence="1" id="KW-0732">Signal</keyword>
<gene>
    <name evidence="2" type="ORF">GGR21_003493</name>
</gene>
<dbReference type="InterPro" id="IPR025348">
    <property type="entry name" value="DUF4252"/>
</dbReference>
<comment type="caution">
    <text evidence="2">The sequence shown here is derived from an EMBL/GenBank/DDBJ whole genome shotgun (WGS) entry which is preliminary data.</text>
</comment>
<evidence type="ECO:0000313" key="3">
    <source>
        <dbReference type="Proteomes" id="UP000555103"/>
    </source>
</evidence>
<dbReference type="AlphaFoldDB" id="A0A840CZY9"/>
<feature type="signal peptide" evidence="1">
    <location>
        <begin position="1"/>
        <end position="20"/>
    </location>
</feature>
<protein>
    <submittedName>
        <fullName evidence="2">Uncharacterized protein</fullName>
    </submittedName>
</protein>
<accession>A0A840CZY9</accession>